<dbReference type="EMBL" id="FNAH01000010">
    <property type="protein sequence ID" value="SDE72926.1"/>
    <property type="molecule type" value="Genomic_DNA"/>
</dbReference>
<dbReference type="Pfam" id="PF20434">
    <property type="entry name" value="BD-FAE"/>
    <property type="match status" value="1"/>
</dbReference>
<dbReference type="InterPro" id="IPR049492">
    <property type="entry name" value="BD-FAE-like_dom"/>
</dbReference>
<protein>
    <submittedName>
        <fullName evidence="3">Acetyl esterase/lipase</fullName>
    </submittedName>
</protein>
<dbReference type="InterPro" id="IPR050300">
    <property type="entry name" value="GDXG_lipolytic_enzyme"/>
</dbReference>
<gene>
    <name evidence="3" type="ORF">SAMN05421538_11068</name>
</gene>
<evidence type="ECO:0000313" key="3">
    <source>
        <dbReference type="EMBL" id="SDE72926.1"/>
    </source>
</evidence>
<dbReference type="RefSeq" id="WP_090524905.1">
    <property type="nucleotide sequence ID" value="NZ_FNAH01000010.1"/>
</dbReference>
<proteinExistence type="predicted"/>
<sequence>MTDETLIDWDDAFANAAYIPDGASYPERWAQDAAAFRAQARARLDLPYGEAPREGLDLFLPDAAPLGLMVFVHGGFWLAFDKSHWSHFGSGALARGWAVAMPSYTLAPEMRIAGMTRQIAQAVARAGQEVSGPIRLCGHSAGGHLVSRMACADAPLPDAVATRIDRVVSVSGLHDLRPLMRHSMNDRLQLDAAEARAESPALNAPRGGVRLTAWVGAAERPEFLRQSALLAESWSRQGAQISLVAEPGRHHFDVLDGLRDSDHPLTRAVLDG</sequence>
<feature type="domain" description="BD-FAE-like" evidence="2">
    <location>
        <begin position="56"/>
        <end position="183"/>
    </location>
</feature>
<dbReference type="PANTHER" id="PTHR48081">
    <property type="entry name" value="AB HYDROLASE SUPERFAMILY PROTEIN C4A8.06C"/>
    <property type="match status" value="1"/>
</dbReference>
<keyword evidence="4" id="KW-1185">Reference proteome</keyword>
<dbReference type="InterPro" id="IPR029058">
    <property type="entry name" value="AB_hydrolase_fold"/>
</dbReference>
<keyword evidence="1" id="KW-0378">Hydrolase</keyword>
<dbReference type="OrthoDB" id="9771666at2"/>
<dbReference type="PANTHER" id="PTHR48081:SF33">
    <property type="entry name" value="KYNURENINE FORMAMIDASE"/>
    <property type="match status" value="1"/>
</dbReference>
<dbReference type="SUPFAM" id="SSF53474">
    <property type="entry name" value="alpha/beta-Hydrolases"/>
    <property type="match status" value="1"/>
</dbReference>
<name>A0A1G7FAL2_9RHOB</name>
<dbReference type="Proteomes" id="UP000199344">
    <property type="component" value="Unassembled WGS sequence"/>
</dbReference>
<evidence type="ECO:0000256" key="1">
    <source>
        <dbReference type="ARBA" id="ARBA00022801"/>
    </source>
</evidence>
<dbReference type="GO" id="GO:0016787">
    <property type="term" value="F:hydrolase activity"/>
    <property type="evidence" value="ECO:0007669"/>
    <property type="project" value="UniProtKB-KW"/>
</dbReference>
<dbReference type="STRING" id="591205.SAMN05421538_11068"/>
<evidence type="ECO:0000313" key="4">
    <source>
        <dbReference type="Proteomes" id="UP000199344"/>
    </source>
</evidence>
<accession>A0A1G7FAL2</accession>
<evidence type="ECO:0000259" key="2">
    <source>
        <dbReference type="Pfam" id="PF20434"/>
    </source>
</evidence>
<reference evidence="3 4" key="1">
    <citation type="submission" date="2016-10" db="EMBL/GenBank/DDBJ databases">
        <authorList>
            <person name="de Groot N.N."/>
        </authorList>
    </citation>
    <scope>NUCLEOTIDE SEQUENCE [LARGE SCALE GENOMIC DNA]</scope>
    <source>
        <strain evidence="3 4">DSM 22220</strain>
    </source>
</reference>
<organism evidence="3 4">
    <name type="scientific">Paracoccus isoporae</name>
    <dbReference type="NCBI Taxonomy" id="591205"/>
    <lineage>
        <taxon>Bacteria</taxon>
        <taxon>Pseudomonadati</taxon>
        <taxon>Pseudomonadota</taxon>
        <taxon>Alphaproteobacteria</taxon>
        <taxon>Rhodobacterales</taxon>
        <taxon>Paracoccaceae</taxon>
        <taxon>Paracoccus</taxon>
    </lineage>
</organism>
<dbReference type="AlphaFoldDB" id="A0A1G7FAL2"/>
<dbReference type="Gene3D" id="3.40.50.1820">
    <property type="entry name" value="alpha/beta hydrolase"/>
    <property type="match status" value="1"/>
</dbReference>